<reference evidence="3 4" key="1">
    <citation type="submission" date="2017-11" db="EMBL/GenBank/DDBJ databases">
        <title>Taxonomic description and genome sequences of Spirosoma HA7 sp. nov., isolated from pollen microhabitat of Corylus avellana.</title>
        <authorList>
            <person name="Ambika Manirajan B."/>
            <person name="Suarez C."/>
            <person name="Ratering S."/>
            <person name="Geissler-Plaum R."/>
            <person name="Cardinale M."/>
            <person name="Sylvia S."/>
        </authorList>
    </citation>
    <scope>NUCLEOTIDE SEQUENCE [LARGE SCALE GENOMIC DNA]</scope>
    <source>
        <strain evidence="3 4">HA7</strain>
    </source>
</reference>
<keyword evidence="1" id="KW-0597">Phosphoprotein</keyword>
<dbReference type="GO" id="GO:0000160">
    <property type="term" value="P:phosphorelay signal transduction system"/>
    <property type="evidence" value="ECO:0007669"/>
    <property type="project" value="InterPro"/>
</dbReference>
<organism evidence="3 4">
    <name type="scientific">Spirosoma pollinicola</name>
    <dbReference type="NCBI Taxonomy" id="2057025"/>
    <lineage>
        <taxon>Bacteria</taxon>
        <taxon>Pseudomonadati</taxon>
        <taxon>Bacteroidota</taxon>
        <taxon>Cytophagia</taxon>
        <taxon>Cytophagales</taxon>
        <taxon>Cytophagaceae</taxon>
        <taxon>Spirosoma</taxon>
    </lineage>
</organism>
<dbReference type="CDD" id="cd17557">
    <property type="entry name" value="REC_Rcp-like"/>
    <property type="match status" value="1"/>
</dbReference>
<dbReference type="SUPFAM" id="SSF52172">
    <property type="entry name" value="CheY-like"/>
    <property type="match status" value="1"/>
</dbReference>
<dbReference type="PANTHER" id="PTHR44520">
    <property type="entry name" value="RESPONSE REGULATOR RCP1-RELATED"/>
    <property type="match status" value="1"/>
</dbReference>
<dbReference type="EMBL" id="CP025096">
    <property type="protein sequence ID" value="AUD04666.1"/>
    <property type="molecule type" value="Genomic_DNA"/>
</dbReference>
<dbReference type="InterPro" id="IPR052893">
    <property type="entry name" value="TCS_response_regulator"/>
</dbReference>
<dbReference type="InterPro" id="IPR001789">
    <property type="entry name" value="Sig_transdc_resp-reg_receiver"/>
</dbReference>
<dbReference type="InterPro" id="IPR011006">
    <property type="entry name" value="CheY-like_superfamily"/>
</dbReference>
<dbReference type="AlphaFoldDB" id="A0A2K8Z442"/>
<sequence>MKRTNQIILVDDEPTFIELIKEIIKTTNPACRLKIVLSGSELLTYLEISSRPNLILLDIQMPGLSGFDVLKILKAVDRYKSIPVVMLSVSEQKQDIVKSYDLGANGYIVKPGQYTDLSLTMNLLNQYWFDIASTPDSSWPMPDDTY</sequence>
<dbReference type="PROSITE" id="PS50110">
    <property type="entry name" value="RESPONSE_REGULATORY"/>
    <property type="match status" value="1"/>
</dbReference>
<dbReference type="Gene3D" id="3.40.50.2300">
    <property type="match status" value="1"/>
</dbReference>
<proteinExistence type="predicted"/>
<dbReference type="SMART" id="SM00448">
    <property type="entry name" value="REC"/>
    <property type="match status" value="1"/>
</dbReference>
<evidence type="ECO:0000313" key="4">
    <source>
        <dbReference type="Proteomes" id="UP000232883"/>
    </source>
</evidence>
<dbReference type="Pfam" id="PF00072">
    <property type="entry name" value="Response_reg"/>
    <property type="match status" value="1"/>
</dbReference>
<keyword evidence="4" id="KW-1185">Reference proteome</keyword>
<gene>
    <name evidence="3" type="ORF">CWM47_24135</name>
</gene>
<dbReference type="PANTHER" id="PTHR44520:SF2">
    <property type="entry name" value="RESPONSE REGULATOR RCP1"/>
    <property type="match status" value="1"/>
</dbReference>
<dbReference type="RefSeq" id="WP_100990731.1">
    <property type="nucleotide sequence ID" value="NZ_CP025096.1"/>
</dbReference>
<dbReference type="Proteomes" id="UP000232883">
    <property type="component" value="Chromosome"/>
</dbReference>
<name>A0A2K8Z442_9BACT</name>
<protein>
    <submittedName>
        <fullName evidence="3">Two-component system response regulator</fullName>
    </submittedName>
</protein>
<feature type="domain" description="Response regulatory" evidence="2">
    <location>
        <begin position="6"/>
        <end position="125"/>
    </location>
</feature>
<evidence type="ECO:0000256" key="1">
    <source>
        <dbReference type="PROSITE-ProRule" id="PRU00169"/>
    </source>
</evidence>
<dbReference type="KEGG" id="spir:CWM47_24135"/>
<feature type="modified residue" description="4-aspartylphosphate" evidence="1">
    <location>
        <position position="58"/>
    </location>
</feature>
<evidence type="ECO:0000313" key="3">
    <source>
        <dbReference type="EMBL" id="AUD04666.1"/>
    </source>
</evidence>
<dbReference type="OrthoDB" id="7631574at2"/>
<accession>A0A2K8Z442</accession>
<evidence type="ECO:0000259" key="2">
    <source>
        <dbReference type="PROSITE" id="PS50110"/>
    </source>
</evidence>